<accession>A0A0A2DQ28</accession>
<dbReference type="EMBL" id="JRAK01000115">
    <property type="protein sequence ID" value="KGN86139.1"/>
    <property type="molecule type" value="Genomic_DNA"/>
</dbReference>
<keyword evidence="1" id="KW-0812">Transmembrane</keyword>
<evidence type="ECO:0000256" key="1">
    <source>
        <dbReference type="SAM" id="Phobius"/>
    </source>
</evidence>
<keyword evidence="5" id="KW-1185">Reference proteome</keyword>
<comment type="caution">
    <text evidence="2">The sequence shown here is derived from an EMBL/GenBank/DDBJ whole genome shotgun (WGS) entry which is preliminary data.</text>
</comment>
<organism evidence="2 4">
    <name type="scientific">Porphyromonas gulae</name>
    <dbReference type="NCBI Taxonomy" id="111105"/>
    <lineage>
        <taxon>Bacteria</taxon>
        <taxon>Pseudomonadati</taxon>
        <taxon>Bacteroidota</taxon>
        <taxon>Bacteroidia</taxon>
        <taxon>Bacteroidales</taxon>
        <taxon>Porphyromonadaceae</taxon>
        <taxon>Porphyromonas</taxon>
    </lineage>
</organism>
<sequence length="71" mass="7927">MTTILLASLLLVGLAFVLLGIRVFFRRGGKFPGTHVGSNKAMQDRGIGCHTAQHFEAQHHRSLEDRIKELE</sequence>
<dbReference type="AlphaFoldDB" id="A0A0A2DQ28"/>
<dbReference type="Proteomes" id="UP000030146">
    <property type="component" value="Unassembled WGS sequence"/>
</dbReference>
<evidence type="ECO:0000313" key="3">
    <source>
        <dbReference type="EMBL" id="KGN86139.1"/>
    </source>
</evidence>
<name>A0A0A2DQ28_9PORP</name>
<reference evidence="3 5" key="2">
    <citation type="submission" date="2014-08" db="EMBL/GenBank/DDBJ databases">
        <title>Porphyromonas gulae strain:COT-052_OH3439 Genome sequencing.</title>
        <authorList>
            <person name="Wallis C."/>
            <person name="Deusch O."/>
            <person name="O'Flynn C."/>
            <person name="Davis I."/>
            <person name="Jospin G."/>
            <person name="Darling A.E."/>
            <person name="Coil D.A."/>
            <person name="Alexiev A."/>
            <person name="Horsfall A."/>
            <person name="Kirkwood N."/>
            <person name="Harris S."/>
            <person name="Eisen J.A."/>
        </authorList>
    </citation>
    <scope>NUCLEOTIDE SEQUENCE [LARGE SCALE GENOMIC DNA]</scope>
    <source>
        <strain evidence="5">COT-052 OH3439</strain>
        <strain evidence="3">COT-052_OH3439</strain>
    </source>
</reference>
<feature type="transmembrane region" description="Helical" evidence="1">
    <location>
        <begin position="6"/>
        <end position="25"/>
    </location>
</feature>
<evidence type="ECO:0000313" key="5">
    <source>
        <dbReference type="Proteomes" id="UP000030146"/>
    </source>
</evidence>
<proteinExistence type="predicted"/>
<dbReference type="RefSeq" id="WP_018966091.1">
    <property type="nucleotide sequence ID" value="NZ_JQJE01000044.1"/>
</dbReference>
<gene>
    <name evidence="2" type="ORF">HR08_09915</name>
    <name evidence="3" type="ORF">HR15_08225</name>
</gene>
<dbReference type="PATRIC" id="fig|111105.18.peg.1320"/>
<dbReference type="Proteomes" id="UP000030130">
    <property type="component" value="Unassembled WGS sequence"/>
</dbReference>
<dbReference type="STRING" id="111105.HR09_07010"/>
<protein>
    <submittedName>
        <fullName evidence="2">Uncharacterized protein</fullName>
    </submittedName>
</protein>
<keyword evidence="1" id="KW-0472">Membrane</keyword>
<dbReference type="eggNOG" id="ENOG5033C80">
    <property type="taxonomic scope" value="Bacteria"/>
</dbReference>
<keyword evidence="1" id="KW-1133">Transmembrane helix</keyword>
<evidence type="ECO:0000313" key="2">
    <source>
        <dbReference type="EMBL" id="KGN83921.1"/>
    </source>
</evidence>
<dbReference type="EMBL" id="JRAI01000081">
    <property type="protein sequence ID" value="KGN83921.1"/>
    <property type="molecule type" value="Genomic_DNA"/>
</dbReference>
<dbReference type="OrthoDB" id="1123156at2"/>
<evidence type="ECO:0000313" key="4">
    <source>
        <dbReference type="Proteomes" id="UP000030130"/>
    </source>
</evidence>
<reference evidence="2 4" key="1">
    <citation type="submission" date="2014-08" db="EMBL/GenBank/DDBJ databases">
        <title>Porphyromonas gulae strain:COT-052_OH1451 Genome sequencing.</title>
        <authorList>
            <person name="Wallis C."/>
            <person name="Deusch O."/>
            <person name="O'Flynn C."/>
            <person name="Davis I."/>
            <person name="Jospin G."/>
            <person name="Darling A.E."/>
            <person name="Coil D.A."/>
            <person name="Alexiev A."/>
            <person name="Horsfall A."/>
            <person name="Kirkwood N."/>
            <person name="Harris S."/>
            <person name="Eisen J.A."/>
        </authorList>
    </citation>
    <scope>NUCLEOTIDE SEQUENCE [LARGE SCALE GENOMIC DNA]</scope>
    <source>
        <strain evidence="4">COT-052 OH1451</strain>
        <strain evidence="2">COT-052_OH1451</strain>
    </source>
</reference>